<name>A0A0G1K0V5_9BACT</name>
<gene>
    <name evidence="2" type="ORF">UW30_C0008G0038</name>
</gene>
<dbReference type="EMBL" id="LCHU01000008">
    <property type="protein sequence ID" value="KKT41419.1"/>
    <property type="molecule type" value="Genomic_DNA"/>
</dbReference>
<dbReference type="Proteomes" id="UP000034736">
    <property type="component" value="Unassembled WGS sequence"/>
</dbReference>
<dbReference type="STRING" id="1618647.UW30_C0008G0038"/>
<accession>A0A0G1K0V5</accession>
<protein>
    <submittedName>
        <fullName evidence="2">Uncharacterized protein</fullName>
    </submittedName>
</protein>
<evidence type="ECO:0000313" key="2">
    <source>
        <dbReference type="EMBL" id="KKT41419.1"/>
    </source>
</evidence>
<keyword evidence="1" id="KW-0175">Coiled coil</keyword>
<reference evidence="2 3" key="1">
    <citation type="journal article" date="2015" name="Nature">
        <title>rRNA introns, odd ribosomes, and small enigmatic genomes across a large radiation of phyla.</title>
        <authorList>
            <person name="Brown C.T."/>
            <person name="Hug L.A."/>
            <person name="Thomas B.C."/>
            <person name="Sharon I."/>
            <person name="Castelle C.J."/>
            <person name="Singh A."/>
            <person name="Wilkins M.J."/>
            <person name="Williams K.H."/>
            <person name="Banfield J.F."/>
        </authorList>
    </citation>
    <scope>NUCLEOTIDE SEQUENCE [LARGE SCALE GENOMIC DNA]</scope>
</reference>
<organism evidence="2 3">
    <name type="scientific">Candidatus Giovannonibacteria bacterium GW2011_GWA2_44_13b</name>
    <dbReference type="NCBI Taxonomy" id="1618647"/>
    <lineage>
        <taxon>Bacteria</taxon>
        <taxon>Candidatus Giovannoniibacteriota</taxon>
    </lineage>
</organism>
<feature type="coiled-coil region" evidence="1">
    <location>
        <begin position="9"/>
        <end position="43"/>
    </location>
</feature>
<evidence type="ECO:0000256" key="1">
    <source>
        <dbReference type="SAM" id="Coils"/>
    </source>
</evidence>
<dbReference type="AlphaFoldDB" id="A0A0G1K0V5"/>
<proteinExistence type="predicted"/>
<evidence type="ECO:0000313" key="3">
    <source>
        <dbReference type="Proteomes" id="UP000034736"/>
    </source>
</evidence>
<sequence>MGEKEAFVNKKWMKEQNEAVDTYRKLEKQLKALIKAEKDEFDEGEELRERLAKLWFHLPGEERRRINKNVKLPKVSKLKLSRKNTRLLAEQITIPNLVGEVIKLTTIPRENSKM</sequence>
<comment type="caution">
    <text evidence="2">The sequence shown here is derived from an EMBL/GenBank/DDBJ whole genome shotgun (WGS) entry which is preliminary data.</text>
</comment>